<dbReference type="Pfam" id="PF13855">
    <property type="entry name" value="LRR_8"/>
    <property type="match status" value="2"/>
</dbReference>
<accession>A0ABD1CY37</accession>
<dbReference type="InterPro" id="IPR032675">
    <property type="entry name" value="LRR_dom_sf"/>
</dbReference>
<evidence type="ECO:0000256" key="5">
    <source>
        <dbReference type="SAM" id="SignalP"/>
    </source>
</evidence>
<evidence type="ECO:0000256" key="2">
    <source>
        <dbReference type="ARBA" id="ARBA00022737"/>
    </source>
</evidence>
<protein>
    <submittedName>
        <fullName evidence="6">Uncharacterized protein</fullName>
    </submittedName>
</protein>
<dbReference type="PANTHER" id="PTHR45712">
    <property type="entry name" value="AGAP008170-PA"/>
    <property type="match status" value="1"/>
</dbReference>
<dbReference type="Proteomes" id="UP001562425">
    <property type="component" value="Unassembled WGS sequence"/>
</dbReference>
<dbReference type="Gene3D" id="3.80.10.10">
    <property type="entry name" value="Ribonuclease Inhibitor"/>
    <property type="match status" value="2"/>
</dbReference>
<keyword evidence="7" id="KW-1185">Reference proteome</keyword>
<keyword evidence="4" id="KW-1133">Transmembrane helix</keyword>
<proteinExistence type="predicted"/>
<organism evidence="6 7">
    <name type="scientific">Culex pipiens pipiens</name>
    <name type="common">Northern house mosquito</name>
    <dbReference type="NCBI Taxonomy" id="38569"/>
    <lineage>
        <taxon>Eukaryota</taxon>
        <taxon>Metazoa</taxon>
        <taxon>Ecdysozoa</taxon>
        <taxon>Arthropoda</taxon>
        <taxon>Hexapoda</taxon>
        <taxon>Insecta</taxon>
        <taxon>Pterygota</taxon>
        <taxon>Neoptera</taxon>
        <taxon>Endopterygota</taxon>
        <taxon>Diptera</taxon>
        <taxon>Nematocera</taxon>
        <taxon>Culicoidea</taxon>
        <taxon>Culicidae</taxon>
        <taxon>Culicinae</taxon>
        <taxon>Culicini</taxon>
        <taxon>Culex</taxon>
        <taxon>Culex</taxon>
    </lineage>
</organism>
<feature type="region of interest" description="Disordered" evidence="3">
    <location>
        <begin position="539"/>
        <end position="565"/>
    </location>
</feature>
<dbReference type="InterPro" id="IPR050333">
    <property type="entry name" value="SLRP"/>
</dbReference>
<dbReference type="SUPFAM" id="SSF52058">
    <property type="entry name" value="L domain-like"/>
    <property type="match status" value="1"/>
</dbReference>
<keyword evidence="1" id="KW-0433">Leucine-rich repeat</keyword>
<keyword evidence="4" id="KW-0472">Membrane</keyword>
<feature type="chain" id="PRO_5044765058" evidence="5">
    <location>
        <begin position="24"/>
        <end position="590"/>
    </location>
</feature>
<feature type="transmembrane region" description="Helical" evidence="4">
    <location>
        <begin position="346"/>
        <end position="373"/>
    </location>
</feature>
<keyword evidence="4" id="KW-0812">Transmembrane</keyword>
<comment type="caution">
    <text evidence="6">The sequence shown here is derived from an EMBL/GenBank/DDBJ whole genome shotgun (WGS) entry which is preliminary data.</text>
</comment>
<feature type="compositionally biased region" description="Polar residues" evidence="3">
    <location>
        <begin position="473"/>
        <end position="487"/>
    </location>
</feature>
<dbReference type="SMART" id="SM00369">
    <property type="entry name" value="LRR_TYP"/>
    <property type="match status" value="3"/>
</dbReference>
<evidence type="ECO:0000256" key="4">
    <source>
        <dbReference type="SAM" id="Phobius"/>
    </source>
</evidence>
<feature type="region of interest" description="Disordered" evidence="3">
    <location>
        <begin position="379"/>
        <end position="415"/>
    </location>
</feature>
<gene>
    <name evidence="6" type="ORF">pipiens_013521</name>
</gene>
<dbReference type="AlphaFoldDB" id="A0ABD1CY37"/>
<keyword evidence="2" id="KW-0677">Repeat</keyword>
<evidence type="ECO:0000256" key="3">
    <source>
        <dbReference type="SAM" id="MobiDB-lite"/>
    </source>
</evidence>
<evidence type="ECO:0000256" key="1">
    <source>
        <dbReference type="ARBA" id="ARBA00022614"/>
    </source>
</evidence>
<evidence type="ECO:0000313" key="6">
    <source>
        <dbReference type="EMBL" id="KAL1381366.1"/>
    </source>
</evidence>
<dbReference type="EMBL" id="JBEHCU010008660">
    <property type="protein sequence ID" value="KAL1381366.1"/>
    <property type="molecule type" value="Genomic_DNA"/>
</dbReference>
<sequence length="590" mass="66792">MYLKSLVVSLVLSSFVVIDSAAADHEGAVAKVCPKLCTCDIVEGLKRADCSHENLINPYTDVPTGVEILDLSINKISAIEDGDFKDYTNLVKLFLSENSIQSISLNAFSTMRNLEILDLSHNRLQRLHENMFEYNEKLVDLNLSNNNFMTLYNQPLLISSSIMHLDLSDCKIPQLYERTFAGMPALRTLELTNNVMITLAKEPLSQLKNLRVLNLLDNQWKCDSESVRATVNWLRKRVSSLQIEQCFLSPFKSKAMFEKMELDPRQQVPRQEVSIDQVWGGSSTTEKYWNSLQDKTCSYNDAQRDPERKQTCEDFIECQKRFSELYHAFLAKVDQQGQANKFNHQLAVTLLTCGVFIGVLFGSFFTYSLLYLAKKCRKSDDERPPSATMRQLRHSRLNESPPPDQLSRRTTTNLTPQELSQIYRNHEHTRQFLVDLFSKRQPRYVRNNSQLANLQNRYLPPTPTRNEPGSPVARTSSSFIWQSAPNNRSNEELERMLTAAAGSHQSSNLSVWNNYYGIDEPQAAPRSASEPAALYEVVPIGTSTTPPPVLQRSISMRRETPPPPYVDCARSIGATTVETVDGVAAPGSES</sequence>
<dbReference type="InterPro" id="IPR001611">
    <property type="entry name" value="Leu-rich_rpt"/>
</dbReference>
<dbReference type="InterPro" id="IPR003591">
    <property type="entry name" value="Leu-rich_rpt_typical-subtyp"/>
</dbReference>
<dbReference type="PANTHER" id="PTHR45712:SF22">
    <property type="entry name" value="INSULIN-LIKE GROWTH FACTOR-BINDING PROTEIN COMPLEX ACID LABILE SUBUNIT"/>
    <property type="match status" value="1"/>
</dbReference>
<dbReference type="PROSITE" id="PS51450">
    <property type="entry name" value="LRR"/>
    <property type="match status" value="2"/>
</dbReference>
<evidence type="ECO:0000313" key="7">
    <source>
        <dbReference type="Proteomes" id="UP001562425"/>
    </source>
</evidence>
<reference evidence="6 7" key="1">
    <citation type="submission" date="2024-05" db="EMBL/GenBank/DDBJ databases">
        <title>Culex pipiens pipiens assembly and annotation.</title>
        <authorList>
            <person name="Alout H."/>
            <person name="Durand T."/>
        </authorList>
    </citation>
    <scope>NUCLEOTIDE SEQUENCE [LARGE SCALE GENOMIC DNA]</scope>
    <source>
        <strain evidence="6">HA-2024</strain>
        <tissue evidence="6">Whole body</tissue>
    </source>
</reference>
<keyword evidence="5" id="KW-0732">Signal</keyword>
<feature type="region of interest" description="Disordered" evidence="3">
    <location>
        <begin position="456"/>
        <end position="487"/>
    </location>
</feature>
<name>A0ABD1CY37_CULPP</name>
<feature type="signal peptide" evidence="5">
    <location>
        <begin position="1"/>
        <end position="23"/>
    </location>
</feature>